<dbReference type="AlphaFoldDB" id="A0A1X4GJD6"/>
<evidence type="ECO:0000256" key="2">
    <source>
        <dbReference type="ARBA" id="ARBA00022803"/>
    </source>
</evidence>
<dbReference type="SMART" id="SM00028">
    <property type="entry name" value="TPR"/>
    <property type="match status" value="4"/>
</dbReference>
<gene>
    <name evidence="5" type="ORF">B7O87_00485</name>
</gene>
<dbReference type="PANTHER" id="PTHR44943">
    <property type="entry name" value="CELLULOSE SYNTHASE OPERON PROTEIN C"/>
    <property type="match status" value="1"/>
</dbReference>
<reference evidence="6" key="1">
    <citation type="submission" date="2017-04" db="EMBL/GenBank/DDBJ databases">
        <authorList>
            <person name="Abreu V.A."/>
            <person name="Popin R.V."/>
            <person name="Rigonato J."/>
            <person name="Andreote A.P."/>
            <person name="Schaker P.C."/>
            <person name="Hoff-Risseti C."/>
            <person name="Alvarenga D.O."/>
            <person name="Varani A.M."/>
            <person name="Fiore M.F."/>
        </authorList>
    </citation>
    <scope>NUCLEOTIDE SEQUENCE [LARGE SCALE GENOMIC DNA]</scope>
    <source>
        <strain evidence="6">CENA303</strain>
    </source>
</reference>
<keyword evidence="1" id="KW-0677">Repeat</keyword>
<dbReference type="InterPro" id="IPR051685">
    <property type="entry name" value="Ycf3/AcsC/BcsC/TPR_MFPF"/>
</dbReference>
<keyword evidence="4" id="KW-0812">Transmembrane</keyword>
<name>A0A1X4GJD6_9CYAN</name>
<dbReference type="Pfam" id="PF13429">
    <property type="entry name" value="TPR_15"/>
    <property type="match status" value="1"/>
</dbReference>
<dbReference type="SUPFAM" id="SSF48452">
    <property type="entry name" value="TPR-like"/>
    <property type="match status" value="1"/>
</dbReference>
<protein>
    <submittedName>
        <fullName evidence="5">Tfp pilus assembly protein PilF</fullName>
    </submittedName>
</protein>
<dbReference type="InterPro" id="IPR019734">
    <property type="entry name" value="TPR_rpt"/>
</dbReference>
<dbReference type="PANTHER" id="PTHR44943:SF8">
    <property type="entry name" value="TPR REPEAT-CONTAINING PROTEIN MJ0263"/>
    <property type="match status" value="1"/>
</dbReference>
<proteinExistence type="predicted"/>
<evidence type="ECO:0000313" key="5">
    <source>
        <dbReference type="EMBL" id="OSO97284.1"/>
    </source>
</evidence>
<dbReference type="EMBL" id="NBYN01000003">
    <property type="protein sequence ID" value="OSO97284.1"/>
    <property type="molecule type" value="Genomic_DNA"/>
</dbReference>
<dbReference type="PROSITE" id="PS50005">
    <property type="entry name" value="TPR"/>
    <property type="match status" value="1"/>
</dbReference>
<evidence type="ECO:0000256" key="4">
    <source>
        <dbReference type="SAM" id="Phobius"/>
    </source>
</evidence>
<dbReference type="InterPro" id="IPR011990">
    <property type="entry name" value="TPR-like_helical_dom_sf"/>
</dbReference>
<keyword evidence="4" id="KW-0472">Membrane</keyword>
<comment type="caution">
    <text evidence="5">The sequence shown here is derived from an EMBL/GenBank/DDBJ whole genome shotgun (WGS) entry which is preliminary data.</text>
</comment>
<organism evidence="5 6">
    <name type="scientific">Cylindrospermopsis raciborskii CENA303</name>
    <dbReference type="NCBI Taxonomy" id="1170769"/>
    <lineage>
        <taxon>Bacteria</taxon>
        <taxon>Bacillati</taxon>
        <taxon>Cyanobacteriota</taxon>
        <taxon>Cyanophyceae</taxon>
        <taxon>Nostocales</taxon>
        <taxon>Aphanizomenonaceae</taxon>
        <taxon>Cylindrospermopsis</taxon>
    </lineage>
</organism>
<feature type="transmembrane region" description="Helical" evidence="4">
    <location>
        <begin position="12"/>
        <end position="33"/>
    </location>
</feature>
<evidence type="ECO:0000256" key="3">
    <source>
        <dbReference type="PROSITE-ProRule" id="PRU00339"/>
    </source>
</evidence>
<feature type="repeat" description="TPR" evidence="3">
    <location>
        <begin position="188"/>
        <end position="221"/>
    </location>
</feature>
<keyword evidence="4" id="KW-1133">Transmembrane helix</keyword>
<dbReference type="RefSeq" id="WP_009343860.1">
    <property type="nucleotide sequence ID" value="NZ_NBYN01000003.1"/>
</dbReference>
<sequence length="267" mass="29885">MSKQGNRWLIQIILLLAVAAFIGVSIIPILGTLNAPRPQNSPENPQLADQIRGYELVLQREPENQAVLKQLLQARLQILSQKPNNEVQPTDIQGVIEPLQKLSRLNPDNLEYKVLLAQATQQIGNRQEAIQMYRSILRTQPGNIQSLQGIVKLKLDQKRPEAAIQFLKETISNAEKSNSVQPGSFDIIAIQLLLGSVYSSQKNTDQAISLYQEVMKQYPQDFRPVLAKAILLKEQGKINEAKPLFDSALTLAPAQYKDEIKNLTSGF</sequence>
<evidence type="ECO:0000313" key="6">
    <source>
        <dbReference type="Proteomes" id="UP000192997"/>
    </source>
</evidence>
<evidence type="ECO:0000256" key="1">
    <source>
        <dbReference type="ARBA" id="ARBA00022737"/>
    </source>
</evidence>
<keyword evidence="2 3" id="KW-0802">TPR repeat</keyword>
<dbReference type="Gene3D" id="1.25.40.10">
    <property type="entry name" value="Tetratricopeptide repeat domain"/>
    <property type="match status" value="2"/>
</dbReference>
<accession>A0A1X4GJD6</accession>
<dbReference type="Proteomes" id="UP000192997">
    <property type="component" value="Unassembled WGS sequence"/>
</dbReference>